<dbReference type="AlphaFoldDB" id="A0A1M4PN72"/>
<dbReference type="SFLD" id="SFLDF00310">
    <property type="entry name" value="oxygen-independent_coproporphy"/>
    <property type="match status" value="1"/>
</dbReference>
<dbReference type="PANTHER" id="PTHR13932:SF1">
    <property type="entry name" value="OXYGEN-INDEPENDENT COPROPORPHYRINOGEN-III OXIDASE-LIKE PROTEIN HEMZ"/>
    <property type="match status" value="1"/>
</dbReference>
<dbReference type="PANTHER" id="PTHR13932">
    <property type="entry name" value="COPROPORPHYRINIGEN III OXIDASE"/>
    <property type="match status" value="1"/>
</dbReference>
<keyword evidence="3" id="KW-1185">Reference proteome</keyword>
<dbReference type="EC" id="1.3.98.3" evidence="2"/>
<proteinExistence type="predicted"/>
<dbReference type="Proteomes" id="UP000245423">
    <property type="component" value="Chromosome 1"/>
</dbReference>
<dbReference type="SFLD" id="SFLDG01065">
    <property type="entry name" value="anaerobic_coproporphyrinogen-I"/>
    <property type="match status" value="1"/>
</dbReference>
<dbReference type="NCBIfam" id="TIGR03994">
    <property type="entry name" value="rSAM_HemZ"/>
    <property type="match status" value="1"/>
</dbReference>
<evidence type="ECO:0000313" key="2">
    <source>
        <dbReference type="EMBL" id="SHD76905.1"/>
    </source>
</evidence>
<dbReference type="PROSITE" id="PS51918">
    <property type="entry name" value="RADICAL_SAM"/>
    <property type="match status" value="1"/>
</dbReference>
<dbReference type="RefSeq" id="WP_109840587.1">
    <property type="nucleotide sequence ID" value="NZ_LT669839.1"/>
</dbReference>
<dbReference type="GO" id="GO:0051539">
    <property type="term" value="F:4 iron, 4 sulfur cluster binding"/>
    <property type="evidence" value="ECO:0007669"/>
    <property type="project" value="TreeGrafter"/>
</dbReference>
<reference evidence="2 3" key="1">
    <citation type="submission" date="2016-11" db="EMBL/GenBank/DDBJ databases">
        <authorList>
            <person name="Manzoor S."/>
        </authorList>
    </citation>
    <scope>NUCLEOTIDE SEQUENCE [LARGE SCALE GENOMIC DNA]</scope>
    <source>
        <strain evidence="2">Clostridium ultunense strain Esp</strain>
    </source>
</reference>
<feature type="domain" description="Radical SAM core" evidence="1">
    <location>
        <begin position="167"/>
        <end position="419"/>
    </location>
</feature>
<dbReference type="InterPro" id="IPR058240">
    <property type="entry name" value="rSAM_sf"/>
</dbReference>
<name>A0A1M4PN72_9FIRM</name>
<dbReference type="EMBL" id="LT669839">
    <property type="protein sequence ID" value="SHD76905.1"/>
    <property type="molecule type" value="Genomic_DNA"/>
</dbReference>
<protein>
    <submittedName>
        <fullName evidence="2">Oxygen-independent coproporphyrinogen-III oxidase 2</fullName>
        <ecNumber evidence="2">1.3.98.3</ecNumber>
    </submittedName>
</protein>
<dbReference type="SFLD" id="SFLDG01082">
    <property type="entry name" value="B12-binding_domain_containing"/>
    <property type="match status" value="1"/>
</dbReference>
<dbReference type="InterPro" id="IPR023404">
    <property type="entry name" value="rSAM_horseshoe"/>
</dbReference>
<dbReference type="OrthoDB" id="9808022at2"/>
<dbReference type="InterPro" id="IPR006638">
    <property type="entry name" value="Elp3/MiaA/NifB-like_rSAM"/>
</dbReference>
<gene>
    <name evidence="2" type="primary">hemZ</name>
    <name evidence="2" type="ORF">CUESP1_1541</name>
</gene>
<organism evidence="2 3">
    <name type="scientific">[Clostridium] ultunense Esp</name>
    <dbReference type="NCBI Taxonomy" id="1288971"/>
    <lineage>
        <taxon>Bacteria</taxon>
        <taxon>Bacillati</taxon>
        <taxon>Bacillota</taxon>
        <taxon>Tissierellia</taxon>
        <taxon>Tissierellales</taxon>
        <taxon>Tepidimicrobiaceae</taxon>
        <taxon>Schnuerera</taxon>
    </lineage>
</organism>
<evidence type="ECO:0000259" key="1">
    <source>
        <dbReference type="PROSITE" id="PS51918"/>
    </source>
</evidence>
<dbReference type="InterPro" id="IPR034505">
    <property type="entry name" value="Coproporphyrinogen-III_oxidase"/>
</dbReference>
<dbReference type="CDD" id="cd01335">
    <property type="entry name" value="Radical_SAM"/>
    <property type="match status" value="1"/>
</dbReference>
<dbReference type="GO" id="GO:0051989">
    <property type="term" value="F:coproporphyrinogen dehydrogenase activity"/>
    <property type="evidence" value="ECO:0007669"/>
    <property type="project" value="UniProtKB-EC"/>
</dbReference>
<dbReference type="Gene3D" id="3.80.30.20">
    <property type="entry name" value="tm_1862 like domain"/>
    <property type="match status" value="1"/>
</dbReference>
<dbReference type="GO" id="GO:0005737">
    <property type="term" value="C:cytoplasm"/>
    <property type="evidence" value="ECO:0007669"/>
    <property type="project" value="TreeGrafter"/>
</dbReference>
<dbReference type="InterPro" id="IPR007197">
    <property type="entry name" value="rSAM"/>
</dbReference>
<dbReference type="SMART" id="SM00729">
    <property type="entry name" value="Elp3"/>
    <property type="match status" value="1"/>
</dbReference>
<sequence length="486" mass="56182">MVYVNLVGHNFEYEVYELIKVFYFGEKIIFIDNMDDYKEGILIISRLDDINGETKSSTRVYDNGNLIYEGSAGNIEKIRVDKADIKKKIRIGIKQSIYEALNSLAKVKAPWGILTGIRPIKIVHNLFDEGINEKNIMDILTREYKLFSQKAQLILDIAKEQRQYLCPLDENRFSLYLSIPFCPTRCLYCSFPSLSIGRYGPLVEDYVDKLIYELNKVGELMANKIISTVYIGGGTPSSIPVYQLDRIIQAIYKNFHRDDIEEITVEAGRPDTIDAKLLNMLKENRIDRISINPQTMNDNTLKLIGRQHSSQDTINTYYEAREIGFDTINMDLIVGLPSEGVKEIKTTLKKLEDLDPENLTVHTLSVKRGSKFIHTMDRYQVGDQKIIENMLDETRIFTEKMELKPYYLYRQKQIMGNFENTGYAKKGKECIYNIKMMEEKETVLGLGMGAVSKVFFPKEDRIERVPNVKSLMEYLERVEEMVDKKG</sequence>
<evidence type="ECO:0000313" key="3">
    <source>
        <dbReference type="Proteomes" id="UP000245423"/>
    </source>
</evidence>
<keyword evidence="2" id="KW-0560">Oxidoreductase</keyword>
<dbReference type="Pfam" id="PF04055">
    <property type="entry name" value="Radical_SAM"/>
    <property type="match status" value="1"/>
</dbReference>
<dbReference type="SUPFAM" id="SSF102114">
    <property type="entry name" value="Radical SAM enzymes"/>
    <property type="match status" value="1"/>
</dbReference>
<dbReference type="InterPro" id="IPR023995">
    <property type="entry name" value="HemZ"/>
</dbReference>
<dbReference type="SFLD" id="SFLDS00029">
    <property type="entry name" value="Radical_SAM"/>
    <property type="match status" value="1"/>
</dbReference>
<accession>A0A1M4PN72</accession>
<dbReference type="GO" id="GO:0006779">
    <property type="term" value="P:porphyrin-containing compound biosynthetic process"/>
    <property type="evidence" value="ECO:0007669"/>
    <property type="project" value="TreeGrafter"/>
</dbReference>